<organism evidence="1 2">
    <name type="scientific">Archaeoglobus fulgidus DSM 8774</name>
    <dbReference type="NCBI Taxonomy" id="1344584"/>
    <lineage>
        <taxon>Archaea</taxon>
        <taxon>Methanobacteriati</taxon>
        <taxon>Methanobacteriota</taxon>
        <taxon>Archaeoglobi</taxon>
        <taxon>Archaeoglobales</taxon>
        <taxon>Archaeoglobaceae</taxon>
        <taxon>Archaeoglobus</taxon>
    </lineage>
</organism>
<dbReference type="Proteomes" id="UP000028501">
    <property type="component" value="Chromosome"/>
</dbReference>
<evidence type="ECO:0008006" key="3">
    <source>
        <dbReference type="Google" id="ProtNLM"/>
    </source>
</evidence>
<reference evidence="1 2" key="1">
    <citation type="submission" date="2013-07" db="EMBL/GenBank/DDBJ databases">
        <title>Genome of Archaeoglobus fulgidus.</title>
        <authorList>
            <person name="Fiebig A."/>
            <person name="Birkeland N.-K."/>
        </authorList>
    </citation>
    <scope>NUCLEOTIDE SEQUENCE [LARGE SCALE GENOMIC DNA]</scope>
    <source>
        <strain evidence="1 2">DSM 8774</strain>
    </source>
</reference>
<protein>
    <recommendedName>
        <fullName evidence="3">Nitrosopumilus output domain-containing protein</fullName>
    </recommendedName>
</protein>
<dbReference type="AlphaFoldDB" id="A0A075WB90"/>
<dbReference type="SMR" id="A0A075WB90"/>
<proteinExistence type="predicted"/>
<accession>A0A075WB90</accession>
<evidence type="ECO:0000313" key="1">
    <source>
        <dbReference type="EMBL" id="AIG97266.1"/>
    </source>
</evidence>
<name>A0A075WB90_ARCFL</name>
<evidence type="ECO:0000313" key="2">
    <source>
        <dbReference type="Proteomes" id="UP000028501"/>
    </source>
</evidence>
<gene>
    <name evidence="1" type="ORF">AFULGI_00004570</name>
</gene>
<dbReference type="HOGENOM" id="CLU_2032745_0_0_2"/>
<dbReference type="KEGG" id="afg:AFULGI_00004570"/>
<sequence length="121" mass="13858">MTMIMRSIIDSLEALFSSFFSSIAPNLYEVLNFHCKKHTGMNFAEATLKNPKLTYEFLVKFFDSEMAVDVLDYLLSNFLKKYSIRAYGILKSFKSGDNKKLIEVAKLYSKVMQNGGGKDRD</sequence>
<dbReference type="EMBL" id="CP006577">
    <property type="protein sequence ID" value="AIG97266.1"/>
    <property type="molecule type" value="Genomic_DNA"/>
</dbReference>